<protein>
    <recommendedName>
        <fullName evidence="10">G-protein coupled receptors family 1 profile domain-containing protein</fullName>
    </recommendedName>
</protein>
<evidence type="ECO:0000259" key="10">
    <source>
        <dbReference type="PROSITE" id="PS50262"/>
    </source>
</evidence>
<proteinExistence type="inferred from homology"/>
<dbReference type="Pfam" id="PF00001">
    <property type="entry name" value="7tm_1"/>
    <property type="match status" value="2"/>
</dbReference>
<feature type="transmembrane region" description="Helical" evidence="9">
    <location>
        <begin position="415"/>
        <end position="439"/>
    </location>
</feature>
<dbReference type="PRINTS" id="PR00237">
    <property type="entry name" value="GPCRRHODOPSN"/>
</dbReference>
<dbReference type="EMBL" id="RCHS01001895">
    <property type="protein sequence ID" value="RMX50820.1"/>
    <property type="molecule type" value="Genomic_DNA"/>
</dbReference>
<evidence type="ECO:0000256" key="7">
    <source>
        <dbReference type="ARBA" id="ARBA00023224"/>
    </source>
</evidence>
<comment type="subcellular location">
    <subcellularLocation>
        <location evidence="1">Membrane</location>
        <topology evidence="1">Multi-pass membrane protein</topology>
    </subcellularLocation>
</comment>
<dbReference type="GO" id="GO:0016020">
    <property type="term" value="C:membrane"/>
    <property type="evidence" value="ECO:0007669"/>
    <property type="project" value="UniProtKB-SubCell"/>
</dbReference>
<dbReference type="Proteomes" id="UP000275408">
    <property type="component" value="Unassembled WGS sequence"/>
</dbReference>
<keyword evidence="2 8" id="KW-0812">Transmembrane</keyword>
<evidence type="ECO:0000256" key="1">
    <source>
        <dbReference type="ARBA" id="ARBA00004141"/>
    </source>
</evidence>
<feature type="transmembrane region" description="Helical" evidence="9">
    <location>
        <begin position="169"/>
        <end position="194"/>
    </location>
</feature>
<accession>A0A3M6UAY0</accession>
<feature type="non-terminal residue" evidence="11">
    <location>
        <position position="613"/>
    </location>
</feature>
<dbReference type="SUPFAM" id="SSF81321">
    <property type="entry name" value="Family A G protein-coupled receptor-like"/>
    <property type="match status" value="2"/>
</dbReference>
<evidence type="ECO:0000256" key="5">
    <source>
        <dbReference type="ARBA" id="ARBA00023136"/>
    </source>
</evidence>
<evidence type="ECO:0000256" key="6">
    <source>
        <dbReference type="ARBA" id="ARBA00023170"/>
    </source>
</evidence>
<feature type="transmembrane region" description="Helical" evidence="9">
    <location>
        <begin position="299"/>
        <end position="320"/>
    </location>
</feature>
<feature type="domain" description="G-protein coupled receptors family 1 profile" evidence="10">
    <location>
        <begin position="22"/>
        <end position="258"/>
    </location>
</feature>
<keyword evidence="7 8" id="KW-0807">Transducer</keyword>
<evidence type="ECO:0000256" key="3">
    <source>
        <dbReference type="ARBA" id="ARBA00022989"/>
    </source>
</evidence>
<dbReference type="InterPro" id="IPR017452">
    <property type="entry name" value="GPCR_Rhodpsn_7TM"/>
</dbReference>
<gene>
    <name evidence="11" type="ORF">pdam_00003150</name>
</gene>
<comment type="similarity">
    <text evidence="8">Belongs to the G-protein coupled receptor 1 family.</text>
</comment>
<reference evidence="11 12" key="1">
    <citation type="journal article" date="2018" name="Sci. Rep.">
        <title>Comparative analysis of the Pocillopora damicornis genome highlights role of immune system in coral evolution.</title>
        <authorList>
            <person name="Cunning R."/>
            <person name="Bay R.A."/>
            <person name="Gillette P."/>
            <person name="Baker A.C."/>
            <person name="Traylor-Knowles N."/>
        </authorList>
    </citation>
    <scope>NUCLEOTIDE SEQUENCE [LARGE SCALE GENOMIC DNA]</scope>
    <source>
        <strain evidence="11">RSMAS</strain>
        <tissue evidence="11">Whole animal</tissue>
    </source>
</reference>
<feature type="transmembrane region" description="Helical" evidence="9">
    <location>
        <begin position="88"/>
        <end position="105"/>
    </location>
</feature>
<dbReference type="Gene3D" id="1.20.1070.10">
    <property type="entry name" value="Rhodopsin 7-helix transmembrane proteins"/>
    <property type="match status" value="2"/>
</dbReference>
<sequence length="613" mass="69724">MILSLIVKLTLQVIVTLFGVFGNLMVVFVFGKFVKKKTSADFYLQNLAIADLGMLLFVFPLLVIRMELPTRWPFGRFSCLYLSSLPEAFYGASVWCITVIAIERYRKIVFLRKPKEKISKTPLKRARIIAFFMWMMSLLVFSLPLNFVVKYRELPTGGKWCGPTWPSLLLLQVYVVILTLLSYVLPLAIIYWTYLAISRKLKQSSSFLRNFNRNQETSSQTKLEALRLRQNKRAKRILTPIVVVFGVTMLPITIIRLIFISWPALTVQKYYENLMFTVTFNTSSEFITSKLSRSSIIKLSVEVFIALFGIFGNVLVAVVVKGLGKKKTATDFYLLNLAIADLGILLISFPLVAIKENAPTNWPLGEFACLYSSPLPEIFHGTSVWFIVVIAIVRYRKIVIPRKAIKNRNKFSLKYTKTIAGCIWVTSFLVFSLPLYFVVSFGLPHGGAAKWCGPIWPSLFFAQLYLCLMTTFGYIIPLGVICWTYLAISRAINHSSNFLYAMKRGQNGAEANLQDAVTSVQSIRLRQNKRAKKILTPVVVVFAITMFPLTILRLTLAFWPSLATQDYYENTLFAVTLFVITNSSANPVIYSIASKSFRKGMTNLYRKCLMKCL</sequence>
<keyword evidence="6 8" id="KW-0675">Receptor</keyword>
<keyword evidence="4 8" id="KW-0297">G-protein coupled receptor</keyword>
<feature type="transmembrane region" description="Helical" evidence="9">
    <location>
        <begin position="126"/>
        <end position="149"/>
    </location>
</feature>
<feature type="transmembrane region" description="Helical" evidence="9">
    <location>
        <begin position="237"/>
        <end position="265"/>
    </location>
</feature>
<dbReference type="InterPro" id="IPR000276">
    <property type="entry name" value="GPCR_Rhodpsn"/>
</dbReference>
<dbReference type="PROSITE" id="PS00237">
    <property type="entry name" value="G_PROTEIN_RECEP_F1_1"/>
    <property type="match status" value="1"/>
</dbReference>
<dbReference type="CDD" id="cd00637">
    <property type="entry name" value="7tm_classA_rhodopsin-like"/>
    <property type="match status" value="2"/>
</dbReference>
<feature type="transmembrane region" description="Helical" evidence="9">
    <location>
        <begin position="571"/>
        <end position="593"/>
    </location>
</feature>
<feature type="transmembrane region" description="Helical" evidence="9">
    <location>
        <begin position="534"/>
        <end position="559"/>
    </location>
</feature>
<keyword evidence="3 9" id="KW-1133">Transmembrane helix</keyword>
<dbReference type="OrthoDB" id="5987936at2759"/>
<dbReference type="AlphaFoldDB" id="A0A3M6UAY0"/>
<feature type="domain" description="G-protein coupled receptors family 1 profile" evidence="10">
    <location>
        <begin position="312"/>
        <end position="590"/>
    </location>
</feature>
<feature type="transmembrane region" description="Helical" evidence="9">
    <location>
        <begin position="42"/>
        <end position="68"/>
    </location>
</feature>
<dbReference type="GO" id="GO:0004930">
    <property type="term" value="F:G protein-coupled receptor activity"/>
    <property type="evidence" value="ECO:0007669"/>
    <property type="project" value="UniProtKB-KW"/>
</dbReference>
<dbReference type="PANTHER" id="PTHR24243:SF208">
    <property type="entry name" value="PYROKININ-1 RECEPTOR"/>
    <property type="match status" value="1"/>
</dbReference>
<dbReference type="PROSITE" id="PS50262">
    <property type="entry name" value="G_PROTEIN_RECEP_F1_2"/>
    <property type="match status" value="2"/>
</dbReference>
<evidence type="ECO:0000256" key="4">
    <source>
        <dbReference type="ARBA" id="ARBA00023040"/>
    </source>
</evidence>
<feature type="transmembrane region" description="Helical" evidence="9">
    <location>
        <begin position="459"/>
        <end position="486"/>
    </location>
</feature>
<evidence type="ECO:0000256" key="2">
    <source>
        <dbReference type="ARBA" id="ARBA00022692"/>
    </source>
</evidence>
<keyword evidence="5 9" id="KW-0472">Membrane</keyword>
<name>A0A3M6UAY0_POCDA</name>
<organism evidence="11 12">
    <name type="scientific">Pocillopora damicornis</name>
    <name type="common">Cauliflower coral</name>
    <name type="synonym">Millepora damicornis</name>
    <dbReference type="NCBI Taxonomy" id="46731"/>
    <lineage>
        <taxon>Eukaryota</taxon>
        <taxon>Metazoa</taxon>
        <taxon>Cnidaria</taxon>
        <taxon>Anthozoa</taxon>
        <taxon>Hexacorallia</taxon>
        <taxon>Scleractinia</taxon>
        <taxon>Astrocoeniina</taxon>
        <taxon>Pocilloporidae</taxon>
        <taxon>Pocillopora</taxon>
    </lineage>
</organism>
<feature type="transmembrane region" description="Helical" evidence="9">
    <location>
        <begin position="332"/>
        <end position="354"/>
    </location>
</feature>
<evidence type="ECO:0000313" key="11">
    <source>
        <dbReference type="EMBL" id="RMX50820.1"/>
    </source>
</evidence>
<evidence type="ECO:0000256" key="9">
    <source>
        <dbReference type="SAM" id="Phobius"/>
    </source>
</evidence>
<dbReference type="PANTHER" id="PTHR24243">
    <property type="entry name" value="G-PROTEIN COUPLED RECEPTOR"/>
    <property type="match status" value="1"/>
</dbReference>
<comment type="caution">
    <text evidence="11">The sequence shown here is derived from an EMBL/GenBank/DDBJ whole genome shotgun (WGS) entry which is preliminary data.</text>
</comment>
<feature type="transmembrane region" description="Helical" evidence="9">
    <location>
        <begin position="6"/>
        <end position="30"/>
    </location>
</feature>
<keyword evidence="12" id="KW-1185">Reference proteome</keyword>
<feature type="transmembrane region" description="Helical" evidence="9">
    <location>
        <begin position="378"/>
        <end position="395"/>
    </location>
</feature>
<evidence type="ECO:0000256" key="8">
    <source>
        <dbReference type="RuleBase" id="RU000688"/>
    </source>
</evidence>
<evidence type="ECO:0000313" key="12">
    <source>
        <dbReference type="Proteomes" id="UP000275408"/>
    </source>
</evidence>